<dbReference type="Gene3D" id="3.30.43.10">
    <property type="entry name" value="Uridine Diphospho-n-acetylenolpyruvylglucosamine Reductase, domain 2"/>
    <property type="match status" value="1"/>
</dbReference>
<dbReference type="PIRSF" id="PIRSF000136">
    <property type="entry name" value="LGO_GLO"/>
    <property type="match status" value="1"/>
</dbReference>
<sequence length="437" mass="48171">MSTTWQSSTWQNWGRNVRSHPTRVVEPRSSDEVAAVVRAGAEAGLVVKAVGAGHSFTPIAATDGILASLRHLDRLLHHDVATGRVTVQAGISLHALNRVLDGLGLALPNLGDVDPQSVAGAVSTGTHGTGARLRGIAAAVVGARLVTGTGDVVDVDEQHPWFGAVRVGLGALGVLTEVTLQCVPAFLLRAREEPARLPALLAALPELVEAHDHMEFYWFPHTDRALLKRNDRVPEGTERRPVGRVRHLLDDELLSNGAFELLNRAVRLRPSVIPRANELSGSLLGAREYVDHSHAVFVSPRRVRFVESEFAVPREALPDLIAALQRWFSRTDERVSFPIEVRFAADDDVWLSTAHDRDSAYVAVHQYHRTDPTAYFAATQDIFTAHEGRPHWGKMHTLDASYLAERYPRFEDFLAVREDADPHRTFANPYLQRVLGP</sequence>
<dbReference type="Pfam" id="PF01565">
    <property type="entry name" value="FAD_binding_4"/>
    <property type="match status" value="1"/>
</dbReference>
<gene>
    <name evidence="3" type="ORF">GCM10009821_26480</name>
</gene>
<evidence type="ECO:0000313" key="4">
    <source>
        <dbReference type="Proteomes" id="UP001501480"/>
    </source>
</evidence>
<dbReference type="Pfam" id="PF04030">
    <property type="entry name" value="ALO"/>
    <property type="match status" value="1"/>
</dbReference>
<dbReference type="InterPro" id="IPR010031">
    <property type="entry name" value="FAD_lactone_oxidase-like"/>
</dbReference>
<proteinExistence type="predicted"/>
<dbReference type="Proteomes" id="UP001501480">
    <property type="component" value="Unassembled WGS sequence"/>
</dbReference>
<dbReference type="InterPro" id="IPR036318">
    <property type="entry name" value="FAD-bd_PCMH-like_sf"/>
</dbReference>
<dbReference type="InterPro" id="IPR007173">
    <property type="entry name" value="ALO_C"/>
</dbReference>
<evidence type="ECO:0000256" key="1">
    <source>
        <dbReference type="ARBA" id="ARBA00023002"/>
    </source>
</evidence>
<evidence type="ECO:0000313" key="3">
    <source>
        <dbReference type="EMBL" id="GAA2083961.1"/>
    </source>
</evidence>
<organism evidence="3 4">
    <name type="scientific">Aeromicrobium halocynthiae</name>
    <dbReference type="NCBI Taxonomy" id="560557"/>
    <lineage>
        <taxon>Bacteria</taxon>
        <taxon>Bacillati</taxon>
        <taxon>Actinomycetota</taxon>
        <taxon>Actinomycetes</taxon>
        <taxon>Propionibacteriales</taxon>
        <taxon>Nocardioidaceae</taxon>
        <taxon>Aeromicrobium</taxon>
    </lineage>
</organism>
<protein>
    <submittedName>
        <fullName evidence="3">D-arabinono-1,4-lactone oxidase</fullName>
    </submittedName>
</protein>
<dbReference type="SUPFAM" id="SSF56176">
    <property type="entry name" value="FAD-binding/transporter-associated domain-like"/>
    <property type="match status" value="1"/>
</dbReference>
<dbReference type="Gene3D" id="3.30.465.10">
    <property type="match status" value="1"/>
</dbReference>
<dbReference type="PANTHER" id="PTHR43762:SF1">
    <property type="entry name" value="D-ARABINONO-1,4-LACTONE OXIDASE"/>
    <property type="match status" value="1"/>
</dbReference>
<dbReference type="Gene3D" id="3.30.70.2520">
    <property type="match status" value="1"/>
</dbReference>
<accession>A0ABN2W685</accession>
<dbReference type="RefSeq" id="WP_344329608.1">
    <property type="nucleotide sequence ID" value="NZ_BAAAPY010000012.1"/>
</dbReference>
<dbReference type="InterPro" id="IPR006094">
    <property type="entry name" value="Oxid_FAD_bind_N"/>
</dbReference>
<dbReference type="InterPro" id="IPR016166">
    <property type="entry name" value="FAD-bd_PCMH"/>
</dbReference>
<feature type="domain" description="FAD-binding PCMH-type" evidence="2">
    <location>
        <begin position="17"/>
        <end position="185"/>
    </location>
</feature>
<dbReference type="InterPro" id="IPR016167">
    <property type="entry name" value="FAD-bd_PCMH_sub1"/>
</dbReference>
<keyword evidence="1" id="KW-0560">Oxidoreductase</keyword>
<evidence type="ECO:0000259" key="2">
    <source>
        <dbReference type="PROSITE" id="PS51387"/>
    </source>
</evidence>
<dbReference type="PROSITE" id="PS51387">
    <property type="entry name" value="FAD_PCMH"/>
    <property type="match status" value="1"/>
</dbReference>
<dbReference type="InterPro" id="IPR016171">
    <property type="entry name" value="Vanillyl_alc_oxidase_C-sub2"/>
</dbReference>
<reference evidence="3 4" key="1">
    <citation type="journal article" date="2019" name="Int. J. Syst. Evol. Microbiol.">
        <title>The Global Catalogue of Microorganisms (GCM) 10K type strain sequencing project: providing services to taxonomists for standard genome sequencing and annotation.</title>
        <authorList>
            <consortium name="The Broad Institute Genomics Platform"/>
            <consortium name="The Broad Institute Genome Sequencing Center for Infectious Disease"/>
            <person name="Wu L."/>
            <person name="Ma J."/>
        </authorList>
    </citation>
    <scope>NUCLEOTIDE SEQUENCE [LARGE SCALE GENOMIC DNA]</scope>
    <source>
        <strain evidence="3 4">JCM 15749</strain>
    </source>
</reference>
<name>A0ABN2W685_9ACTN</name>
<dbReference type="NCBIfam" id="TIGR01679">
    <property type="entry name" value="bact_FAD_ox"/>
    <property type="match status" value="1"/>
</dbReference>
<dbReference type="InterPro" id="IPR016169">
    <property type="entry name" value="FAD-bd_PCMH_sub2"/>
</dbReference>
<dbReference type="EMBL" id="BAAAPY010000012">
    <property type="protein sequence ID" value="GAA2083961.1"/>
    <property type="molecule type" value="Genomic_DNA"/>
</dbReference>
<dbReference type="Gene3D" id="1.10.45.10">
    <property type="entry name" value="Vanillyl-alcohol Oxidase, Chain A, domain 4"/>
    <property type="match status" value="1"/>
</dbReference>
<comment type="caution">
    <text evidence="3">The sequence shown here is derived from an EMBL/GenBank/DDBJ whole genome shotgun (WGS) entry which is preliminary data.</text>
</comment>
<keyword evidence="4" id="KW-1185">Reference proteome</keyword>
<dbReference type="PANTHER" id="PTHR43762">
    <property type="entry name" value="L-GULONOLACTONE OXIDASE"/>
    <property type="match status" value="1"/>
</dbReference>